<dbReference type="EMBL" id="JAAVNE010000034">
    <property type="protein sequence ID" value="NKC32900.1"/>
    <property type="molecule type" value="Genomic_DNA"/>
</dbReference>
<keyword evidence="1" id="KW-0456">Lyase</keyword>
<name>A0ABX1E6T4_9PROT</name>
<comment type="caution">
    <text evidence="1">The sequence shown here is derived from an EMBL/GenBank/DDBJ whole genome shotgun (WGS) entry which is preliminary data.</text>
</comment>
<dbReference type="GO" id="GO:0016829">
    <property type="term" value="F:lyase activity"/>
    <property type="evidence" value="ECO:0007669"/>
    <property type="project" value="UniProtKB-KW"/>
</dbReference>
<evidence type="ECO:0000313" key="1">
    <source>
        <dbReference type="EMBL" id="NKC32900.1"/>
    </source>
</evidence>
<proteinExistence type="predicted"/>
<dbReference type="RefSeq" id="WP_168033502.1">
    <property type="nucleotide sequence ID" value="NZ_JAAVNE010000034.1"/>
</dbReference>
<dbReference type="PANTHER" id="PTHR36503">
    <property type="entry name" value="BLR2520 PROTEIN"/>
    <property type="match status" value="1"/>
</dbReference>
<dbReference type="Proteomes" id="UP000787635">
    <property type="component" value="Unassembled WGS sequence"/>
</dbReference>
<accession>A0ABX1E6T4</accession>
<reference evidence="1 2" key="1">
    <citation type="submission" date="2020-03" db="EMBL/GenBank/DDBJ databases">
        <title>Roseomonas selenitidurans sp. nov. isolated from urban soil.</title>
        <authorList>
            <person name="Liu H."/>
        </authorList>
    </citation>
    <scope>NUCLEOTIDE SEQUENCE [LARGE SCALE GENOMIC DNA]</scope>
    <source>
        <strain evidence="1 2">BU-1</strain>
    </source>
</reference>
<keyword evidence="2" id="KW-1185">Reference proteome</keyword>
<gene>
    <name evidence="1" type="ORF">HEQ75_18695</name>
</gene>
<organism evidence="1 2">
    <name type="scientific">Falsiroseomonas selenitidurans</name>
    <dbReference type="NCBI Taxonomy" id="2716335"/>
    <lineage>
        <taxon>Bacteria</taxon>
        <taxon>Pseudomonadati</taxon>
        <taxon>Pseudomonadota</taxon>
        <taxon>Alphaproteobacteria</taxon>
        <taxon>Acetobacterales</taxon>
        <taxon>Roseomonadaceae</taxon>
        <taxon>Falsiroseomonas</taxon>
    </lineage>
</organism>
<dbReference type="Gene3D" id="3.10.180.10">
    <property type="entry name" value="2,3-Dihydroxybiphenyl 1,2-Dioxygenase, domain 1"/>
    <property type="match status" value="1"/>
</dbReference>
<dbReference type="InterPro" id="IPR029068">
    <property type="entry name" value="Glyas_Bleomycin-R_OHBP_Dase"/>
</dbReference>
<dbReference type="SUPFAM" id="SSF54593">
    <property type="entry name" value="Glyoxalase/Bleomycin resistance protein/Dihydroxybiphenyl dioxygenase"/>
    <property type="match status" value="1"/>
</dbReference>
<protein>
    <submittedName>
        <fullName evidence="1">Lactoylglutathione lyase</fullName>
    </submittedName>
</protein>
<dbReference type="PANTHER" id="PTHR36503:SF2">
    <property type="entry name" value="BLR2408 PROTEIN"/>
    <property type="match status" value="1"/>
</dbReference>
<evidence type="ECO:0000313" key="2">
    <source>
        <dbReference type="Proteomes" id="UP000787635"/>
    </source>
</evidence>
<sequence>MLRSTRRLGFGCASGPPTRPRLIFVNLPVLDLIAFYKGIGARRNPQFSDATAACMILSETIHVMLLTRARIAQFTRKRIADAHRSCEVTNALSADDRAAVDDLVASAGAARDPTPQQDLGFLQGRSIEHPDGHIWEVFWMDADAVGKAAAAG</sequence>